<protein>
    <submittedName>
        <fullName evidence="2">Uncharacterized protein</fullName>
    </submittedName>
</protein>
<feature type="non-terminal residue" evidence="2">
    <location>
        <position position="1"/>
    </location>
</feature>
<evidence type="ECO:0000313" key="3">
    <source>
        <dbReference type="Proteomes" id="UP001153148"/>
    </source>
</evidence>
<feature type="region of interest" description="Disordered" evidence="1">
    <location>
        <begin position="44"/>
        <end position="68"/>
    </location>
</feature>
<sequence>ITRECATACNARSKVSPSKLDVMRRNGRVLGAGRSMSCGKRLLEGQDPDYENSAPHEVKRLRLLEESG</sequence>
<evidence type="ECO:0000256" key="1">
    <source>
        <dbReference type="SAM" id="MobiDB-lite"/>
    </source>
</evidence>
<name>A0ABN7PAP1_TIMPD</name>
<dbReference type="EMBL" id="CAJPIN010032607">
    <property type="protein sequence ID" value="CAG2064236.1"/>
    <property type="molecule type" value="Genomic_DNA"/>
</dbReference>
<proteinExistence type="predicted"/>
<keyword evidence="3" id="KW-1185">Reference proteome</keyword>
<accession>A0ABN7PAP1</accession>
<gene>
    <name evidence="2" type="ORF">TPAB3V08_LOCUS11183</name>
</gene>
<evidence type="ECO:0000313" key="2">
    <source>
        <dbReference type="EMBL" id="CAG2064236.1"/>
    </source>
</evidence>
<feature type="non-terminal residue" evidence="2">
    <location>
        <position position="68"/>
    </location>
</feature>
<feature type="compositionally biased region" description="Basic and acidic residues" evidence="1">
    <location>
        <begin position="54"/>
        <end position="68"/>
    </location>
</feature>
<organism evidence="2 3">
    <name type="scientific">Timema podura</name>
    <name type="common">Walking stick</name>
    <dbReference type="NCBI Taxonomy" id="61482"/>
    <lineage>
        <taxon>Eukaryota</taxon>
        <taxon>Metazoa</taxon>
        <taxon>Ecdysozoa</taxon>
        <taxon>Arthropoda</taxon>
        <taxon>Hexapoda</taxon>
        <taxon>Insecta</taxon>
        <taxon>Pterygota</taxon>
        <taxon>Neoptera</taxon>
        <taxon>Polyneoptera</taxon>
        <taxon>Phasmatodea</taxon>
        <taxon>Timematodea</taxon>
        <taxon>Timematoidea</taxon>
        <taxon>Timematidae</taxon>
        <taxon>Timema</taxon>
    </lineage>
</organism>
<reference evidence="2" key="1">
    <citation type="submission" date="2021-03" db="EMBL/GenBank/DDBJ databases">
        <authorList>
            <person name="Tran Van P."/>
        </authorList>
    </citation>
    <scope>NUCLEOTIDE SEQUENCE</scope>
</reference>
<comment type="caution">
    <text evidence="2">The sequence shown here is derived from an EMBL/GenBank/DDBJ whole genome shotgun (WGS) entry which is preliminary data.</text>
</comment>
<dbReference type="Proteomes" id="UP001153148">
    <property type="component" value="Unassembled WGS sequence"/>
</dbReference>